<dbReference type="Proteomes" id="UP000005939">
    <property type="component" value="Unassembled WGS sequence"/>
</dbReference>
<accession>G6F0D7</accession>
<evidence type="ECO:0000313" key="1">
    <source>
        <dbReference type="EMBL" id="EHD14009.1"/>
    </source>
</evidence>
<organism evidence="1 2">
    <name type="scientific">Commensalibacter intestini A911</name>
    <dbReference type="NCBI Taxonomy" id="1088868"/>
    <lineage>
        <taxon>Bacteria</taxon>
        <taxon>Pseudomonadati</taxon>
        <taxon>Pseudomonadota</taxon>
        <taxon>Alphaproteobacteria</taxon>
        <taxon>Acetobacterales</taxon>
        <taxon>Acetobacteraceae</taxon>
    </lineage>
</organism>
<dbReference type="AlphaFoldDB" id="G6F0D7"/>
<dbReference type="EMBL" id="AGFR01000007">
    <property type="protein sequence ID" value="EHD14009.1"/>
    <property type="molecule type" value="Genomic_DNA"/>
</dbReference>
<sequence>MINVRPANADPMRVAEIVYNKVKQASFGHRKSVPSTHATQMTMV</sequence>
<proteinExistence type="predicted"/>
<evidence type="ECO:0000313" key="2">
    <source>
        <dbReference type="Proteomes" id="UP000005939"/>
    </source>
</evidence>
<name>G6F0D7_9PROT</name>
<reference evidence="1 2" key="1">
    <citation type="submission" date="2011-10" db="EMBL/GenBank/DDBJ databases">
        <title>Genome Sequence of Commensalibacter intestini A911, isolated from Drosophila gut.</title>
        <authorList>
            <person name="Lee W.-J."/>
            <person name="Kim E.-K."/>
        </authorList>
    </citation>
    <scope>NUCLEOTIDE SEQUENCE [LARGE SCALE GENOMIC DNA]</scope>
    <source>
        <strain evidence="1 2">A911</strain>
    </source>
</reference>
<gene>
    <name evidence="1" type="ORF">CIN_13680</name>
</gene>
<protein>
    <submittedName>
        <fullName evidence="1">Uncharacterized protein</fullName>
    </submittedName>
</protein>
<comment type="caution">
    <text evidence="1">The sequence shown here is derived from an EMBL/GenBank/DDBJ whole genome shotgun (WGS) entry which is preliminary data.</text>
</comment>